<dbReference type="EMBL" id="LBTH01000041">
    <property type="protein sequence ID" value="KKQ34936.1"/>
    <property type="molecule type" value="Genomic_DNA"/>
</dbReference>
<reference evidence="1 2" key="1">
    <citation type="journal article" date="2015" name="Nature">
        <title>rRNA introns, odd ribosomes, and small enigmatic genomes across a large radiation of phyla.</title>
        <authorList>
            <person name="Brown C.T."/>
            <person name="Hug L.A."/>
            <person name="Thomas B.C."/>
            <person name="Sharon I."/>
            <person name="Castelle C.J."/>
            <person name="Singh A."/>
            <person name="Wilkins M.J."/>
            <person name="Williams K.H."/>
            <person name="Banfield J.F."/>
        </authorList>
    </citation>
    <scope>NUCLEOTIDE SEQUENCE [LARGE SCALE GENOMIC DNA]</scope>
</reference>
<protein>
    <submittedName>
        <fullName evidence="1">Uncharacterized protein</fullName>
    </submittedName>
</protein>
<evidence type="ECO:0000313" key="1">
    <source>
        <dbReference type="EMBL" id="KKQ34936.1"/>
    </source>
</evidence>
<evidence type="ECO:0000313" key="2">
    <source>
        <dbReference type="Proteomes" id="UP000034852"/>
    </source>
</evidence>
<gene>
    <name evidence="1" type="ORF">US52_C0041G0007</name>
</gene>
<organism evidence="1 2">
    <name type="scientific">candidate division WS6 bacterium GW2011_GWA2_37_6</name>
    <dbReference type="NCBI Taxonomy" id="1619087"/>
    <lineage>
        <taxon>Bacteria</taxon>
        <taxon>Candidatus Dojkabacteria</taxon>
    </lineage>
</organism>
<sequence>MNILNFFDGEGKCFVSLVKSGLFDTLTKLDFWSILTPIEVFYNFVEKYSKLA</sequence>
<accession>A0A0G0K2R6</accession>
<dbReference type="Proteomes" id="UP000034852">
    <property type="component" value="Unassembled WGS sequence"/>
</dbReference>
<name>A0A0G0K2R6_9BACT</name>
<dbReference type="AlphaFoldDB" id="A0A0G0K2R6"/>
<proteinExistence type="predicted"/>
<comment type="caution">
    <text evidence="1">The sequence shown here is derived from an EMBL/GenBank/DDBJ whole genome shotgun (WGS) entry which is preliminary data.</text>
</comment>